<keyword evidence="2 4" id="KW-0808">Transferase</keyword>
<organism evidence="5 6">
    <name type="scientific">Listeria grayi FSL F6-1183</name>
    <dbReference type="NCBI Taxonomy" id="1265827"/>
    <lineage>
        <taxon>Bacteria</taxon>
        <taxon>Bacillati</taxon>
        <taxon>Bacillota</taxon>
        <taxon>Bacilli</taxon>
        <taxon>Bacillales</taxon>
        <taxon>Listeriaceae</taxon>
        <taxon>Listeria</taxon>
    </lineage>
</organism>
<dbReference type="InterPro" id="IPR004381">
    <property type="entry name" value="Glycerate_kinase"/>
</dbReference>
<evidence type="ECO:0000256" key="2">
    <source>
        <dbReference type="ARBA" id="ARBA00022679"/>
    </source>
</evidence>
<dbReference type="GO" id="GO:0008887">
    <property type="term" value="F:glycerate kinase activity"/>
    <property type="evidence" value="ECO:0007669"/>
    <property type="project" value="UniProtKB-UniRule"/>
</dbReference>
<evidence type="ECO:0000256" key="3">
    <source>
        <dbReference type="ARBA" id="ARBA00022777"/>
    </source>
</evidence>
<dbReference type="PANTHER" id="PTHR21599:SF0">
    <property type="entry name" value="GLYCERATE KINASE"/>
    <property type="match status" value="1"/>
</dbReference>
<gene>
    <name evidence="5" type="ORF">LMUR_14264</name>
</gene>
<dbReference type="Proteomes" id="UP000019251">
    <property type="component" value="Unassembled WGS sequence"/>
</dbReference>
<keyword evidence="3 4" id="KW-0418">Kinase</keyword>
<comment type="caution">
    <text evidence="5">The sequence shown here is derived from an EMBL/GenBank/DDBJ whole genome shotgun (WGS) entry which is preliminary data.</text>
</comment>
<evidence type="ECO:0000313" key="5">
    <source>
        <dbReference type="EMBL" id="EUJ25906.1"/>
    </source>
</evidence>
<dbReference type="Gene3D" id="3.40.50.10350">
    <property type="entry name" value="Glycerate kinase, domain 1"/>
    <property type="match status" value="1"/>
</dbReference>
<dbReference type="AlphaFoldDB" id="A0A829R3H1"/>
<dbReference type="InterPro" id="IPR018193">
    <property type="entry name" value="Glyc_kinase_flavodox-like_fold"/>
</dbReference>
<proteinExistence type="inferred from homology"/>
<sequence>MKESPTILIAPDSFKESLSAQEVCLAIQRGIQKVYPEATFILSPIADGGEGTLDAVIIAAGGVKKQLEVCDPLGRSILAHYGIIEASKTGIIEMAAASGLGLLKLPERDPAITSTYGTGQLIKQCLADGMRTILIGVGGSATNDGGRGMAEALGVRFLDRNGQLLPSGVPPLMQLAKIDVSKLDPRVAETTFIIATDVDNPLCGANGASVVFGPQKGADKKLVQALDNALHHYGELIGQTLGKDVLSLKGAGAAGGLAAGLAAFTNATIENGAEIVMTYTDLAEKMQQADLCLTGEGKLDDQSKAGKVPVAVAKLAAHYHVPVIALAGSITAENAALYQEGFTSAFSIQPGVIDLETAMQQTGVSLERVSENIARILRLKKRGWDVSRNNERIA</sequence>
<dbReference type="EMBL" id="AODG01000020">
    <property type="protein sequence ID" value="EUJ25906.1"/>
    <property type="molecule type" value="Genomic_DNA"/>
</dbReference>
<name>A0A829R3H1_LISGR</name>
<reference evidence="5 6" key="1">
    <citation type="submission" date="2012-12" db="EMBL/GenBank/DDBJ databases">
        <title>Novel taxa of Listeriaceae from agricultural environments in the United States.</title>
        <authorList>
            <person name="den Bakker H.C."/>
            <person name="Allred A."/>
            <person name="Warchocki S."/>
            <person name="Wright E.M."/>
            <person name="Burrell A."/>
            <person name="Nightingale K.K."/>
            <person name="Kephart D."/>
            <person name="Wiedmann M."/>
        </authorList>
    </citation>
    <scope>NUCLEOTIDE SEQUENCE [LARGE SCALE GENOMIC DNA]</scope>
    <source>
        <strain evidence="5 6">FSL F6-1183</strain>
    </source>
</reference>
<dbReference type="NCBIfam" id="TIGR00045">
    <property type="entry name" value="glycerate kinase"/>
    <property type="match status" value="1"/>
</dbReference>
<protein>
    <submittedName>
        <fullName evidence="5">Glycerate kinase</fullName>
    </submittedName>
</protein>
<evidence type="ECO:0000256" key="4">
    <source>
        <dbReference type="PIRNR" id="PIRNR006078"/>
    </source>
</evidence>
<dbReference type="Gene3D" id="3.90.1510.10">
    <property type="entry name" value="Glycerate kinase, domain 2"/>
    <property type="match status" value="1"/>
</dbReference>
<dbReference type="GO" id="GO:0031388">
    <property type="term" value="P:organic acid phosphorylation"/>
    <property type="evidence" value="ECO:0007669"/>
    <property type="project" value="UniProtKB-UniRule"/>
</dbReference>
<evidence type="ECO:0000256" key="1">
    <source>
        <dbReference type="ARBA" id="ARBA00006284"/>
    </source>
</evidence>
<dbReference type="InterPro" id="IPR018197">
    <property type="entry name" value="Glycerate_kinase_RE-like"/>
</dbReference>
<dbReference type="PANTHER" id="PTHR21599">
    <property type="entry name" value="GLYCERATE KINASE"/>
    <property type="match status" value="1"/>
</dbReference>
<comment type="similarity">
    <text evidence="1 4">Belongs to the glycerate kinase type-1 family.</text>
</comment>
<dbReference type="InterPro" id="IPR036129">
    <property type="entry name" value="Glycerate_kinase_sf"/>
</dbReference>
<dbReference type="SUPFAM" id="SSF110738">
    <property type="entry name" value="Glycerate kinase I"/>
    <property type="match status" value="1"/>
</dbReference>
<dbReference type="Pfam" id="PF02595">
    <property type="entry name" value="Gly_kinase"/>
    <property type="match status" value="1"/>
</dbReference>
<accession>A0A829R3H1</accession>
<evidence type="ECO:0000313" key="6">
    <source>
        <dbReference type="Proteomes" id="UP000019251"/>
    </source>
</evidence>
<dbReference type="PIRSF" id="PIRSF006078">
    <property type="entry name" value="GlxK"/>
    <property type="match status" value="1"/>
</dbReference>
<dbReference type="RefSeq" id="WP_052009299.1">
    <property type="nucleotide sequence ID" value="NZ_AODG01000020.1"/>
</dbReference>